<name>A0A8S0WY85_CYCAE</name>
<evidence type="ECO:0000256" key="1">
    <source>
        <dbReference type="SAM" id="MobiDB-lite"/>
    </source>
</evidence>
<keyword evidence="3" id="KW-1185">Reference proteome</keyword>
<evidence type="ECO:0000313" key="2">
    <source>
        <dbReference type="EMBL" id="CAA7261818.1"/>
    </source>
</evidence>
<dbReference type="EMBL" id="CACVBS010000034">
    <property type="protein sequence ID" value="CAA7261818.1"/>
    <property type="molecule type" value="Genomic_DNA"/>
</dbReference>
<comment type="caution">
    <text evidence="2">The sequence shown here is derived from an EMBL/GenBank/DDBJ whole genome shotgun (WGS) entry which is preliminary data.</text>
</comment>
<feature type="compositionally biased region" description="Low complexity" evidence="1">
    <location>
        <begin position="41"/>
        <end position="56"/>
    </location>
</feature>
<proteinExistence type="predicted"/>
<dbReference type="Proteomes" id="UP000467700">
    <property type="component" value="Unassembled WGS sequence"/>
</dbReference>
<gene>
    <name evidence="2" type="ORF">AAE3_LOCUS4059</name>
</gene>
<evidence type="ECO:0000313" key="3">
    <source>
        <dbReference type="Proteomes" id="UP000467700"/>
    </source>
</evidence>
<protein>
    <submittedName>
        <fullName evidence="2">Uncharacterized protein</fullName>
    </submittedName>
</protein>
<dbReference type="AlphaFoldDB" id="A0A8S0WY85"/>
<reference evidence="2 3" key="1">
    <citation type="submission" date="2020-01" db="EMBL/GenBank/DDBJ databases">
        <authorList>
            <person name="Gupta K D."/>
        </authorList>
    </citation>
    <scope>NUCLEOTIDE SEQUENCE [LARGE SCALE GENOMIC DNA]</scope>
</reference>
<feature type="compositionally biased region" description="Pro residues" evidence="1">
    <location>
        <begin position="19"/>
        <end position="28"/>
    </location>
</feature>
<feature type="region of interest" description="Disordered" evidence="1">
    <location>
        <begin position="1"/>
        <end position="56"/>
    </location>
</feature>
<organism evidence="2 3">
    <name type="scientific">Cyclocybe aegerita</name>
    <name type="common">Black poplar mushroom</name>
    <name type="synonym">Agrocybe aegerita</name>
    <dbReference type="NCBI Taxonomy" id="1973307"/>
    <lineage>
        <taxon>Eukaryota</taxon>
        <taxon>Fungi</taxon>
        <taxon>Dikarya</taxon>
        <taxon>Basidiomycota</taxon>
        <taxon>Agaricomycotina</taxon>
        <taxon>Agaricomycetes</taxon>
        <taxon>Agaricomycetidae</taxon>
        <taxon>Agaricales</taxon>
        <taxon>Agaricineae</taxon>
        <taxon>Bolbitiaceae</taxon>
        <taxon>Cyclocybe</taxon>
    </lineage>
</organism>
<accession>A0A8S0WY85</accession>
<sequence>MSKVHRLDGVPFPIVKNRPPAPKLPPNPHLVDNLIRPASPGPSSTSTSDSDSSPFCDSSFHPLTRDEKVFRNALLWTDQFSFLTGAASADLEACRIVDVAGLRLRGEGEEGAERRKEVEDLFNYGDRFSLDGLYNGILLEASLHRQWSTYASFCFVPPLPVARVLVDALKALNEVWVSLITSDPAAPRSTLPKFSFPWTVLVLNPRALLPHGKPLTVLENPLLIRGGRSEAQGDTLAGVWERWTLDTGTPECSSLLWDPTHTRTLTIEPASLRERRAELSAWAMILNAEDKLRYAHENYTPPTKEVREYYPVLKEIVRLLFWQPGVETRARTQQSTTLNFDEGPTATADSDSVIDLTADEDGPLSDSEFHAALTTARDPHADADDRLDAVKRVLFGGTGRGYETPLLSTDF</sequence>
<dbReference type="OrthoDB" id="3060654at2759"/>